<evidence type="ECO:0000259" key="10">
    <source>
        <dbReference type="SMART" id="SM00747"/>
    </source>
</evidence>
<keyword evidence="4" id="KW-0964">Secreted</keyword>
<feature type="chain" id="PRO_5025507865" description="CFEM domain-containing protein" evidence="9">
    <location>
        <begin position="21"/>
        <end position="159"/>
    </location>
</feature>
<name>A0A6A6SPL9_9PLEO</name>
<evidence type="ECO:0000256" key="1">
    <source>
        <dbReference type="ARBA" id="ARBA00004589"/>
    </source>
</evidence>
<evidence type="ECO:0000256" key="2">
    <source>
        <dbReference type="ARBA" id="ARBA00004613"/>
    </source>
</evidence>
<evidence type="ECO:0000313" key="11">
    <source>
        <dbReference type="EMBL" id="KAF2648917.1"/>
    </source>
</evidence>
<keyword evidence="12" id="KW-1185">Reference proteome</keyword>
<dbReference type="InterPro" id="IPR008427">
    <property type="entry name" value="Extracellular_membr_CFEM_dom"/>
</dbReference>
<protein>
    <recommendedName>
        <fullName evidence="10">CFEM domain-containing protein</fullName>
    </recommendedName>
</protein>
<keyword evidence="6 9" id="KW-0732">Signal</keyword>
<feature type="domain" description="CFEM" evidence="10">
    <location>
        <begin position="48"/>
        <end position="120"/>
    </location>
</feature>
<evidence type="ECO:0000256" key="4">
    <source>
        <dbReference type="ARBA" id="ARBA00022525"/>
    </source>
</evidence>
<dbReference type="GO" id="GO:0098552">
    <property type="term" value="C:side of membrane"/>
    <property type="evidence" value="ECO:0007669"/>
    <property type="project" value="UniProtKB-KW"/>
</dbReference>
<sequence length="159" mass="17337">MHFTTILTGVVALIAPLATAAQVPAYNLTQALESGNWNKYHCMDTNRVVKLLPKCLTKCNYIANSKDGCAYDDIACHCVNYNKYSPLVEKCAFPKSMGGDGACTLAELGVARPIVNDVCNFFNATLYANYVHCPQRLSPRKTFTLIAEGNGLKVPNQQG</sequence>
<evidence type="ECO:0000256" key="9">
    <source>
        <dbReference type="SAM" id="SignalP"/>
    </source>
</evidence>
<evidence type="ECO:0000256" key="8">
    <source>
        <dbReference type="ARBA" id="ARBA00023288"/>
    </source>
</evidence>
<keyword evidence="5" id="KW-0325">Glycoprotein</keyword>
<evidence type="ECO:0000256" key="6">
    <source>
        <dbReference type="ARBA" id="ARBA00022729"/>
    </source>
</evidence>
<gene>
    <name evidence="11" type="ORF">K491DRAFT_669801</name>
</gene>
<dbReference type="EMBL" id="MU004515">
    <property type="protein sequence ID" value="KAF2648917.1"/>
    <property type="molecule type" value="Genomic_DNA"/>
</dbReference>
<organism evidence="11 12">
    <name type="scientific">Lophiostoma macrostomum CBS 122681</name>
    <dbReference type="NCBI Taxonomy" id="1314788"/>
    <lineage>
        <taxon>Eukaryota</taxon>
        <taxon>Fungi</taxon>
        <taxon>Dikarya</taxon>
        <taxon>Ascomycota</taxon>
        <taxon>Pezizomycotina</taxon>
        <taxon>Dothideomycetes</taxon>
        <taxon>Pleosporomycetidae</taxon>
        <taxon>Pleosporales</taxon>
        <taxon>Lophiostomataceae</taxon>
        <taxon>Lophiostoma</taxon>
    </lineage>
</organism>
<dbReference type="GO" id="GO:0005576">
    <property type="term" value="C:extracellular region"/>
    <property type="evidence" value="ECO:0007669"/>
    <property type="project" value="UniProtKB-SubCell"/>
</dbReference>
<feature type="signal peptide" evidence="9">
    <location>
        <begin position="1"/>
        <end position="20"/>
    </location>
</feature>
<comment type="subcellular location">
    <subcellularLocation>
        <location evidence="1">Membrane</location>
        <topology evidence="1">Lipid-anchor</topology>
        <topology evidence="1">GPI-anchor</topology>
    </subcellularLocation>
    <subcellularLocation>
        <location evidence="2">Secreted</location>
    </subcellularLocation>
</comment>
<evidence type="ECO:0000256" key="5">
    <source>
        <dbReference type="ARBA" id="ARBA00022622"/>
    </source>
</evidence>
<proteinExistence type="inferred from homology"/>
<dbReference type="SMART" id="SM00747">
    <property type="entry name" value="CFEM"/>
    <property type="match status" value="1"/>
</dbReference>
<keyword evidence="5" id="KW-0336">GPI-anchor</keyword>
<dbReference type="OrthoDB" id="3932980at2759"/>
<dbReference type="Pfam" id="PF05730">
    <property type="entry name" value="CFEM"/>
    <property type="match status" value="1"/>
</dbReference>
<keyword evidence="7" id="KW-1015">Disulfide bond</keyword>
<evidence type="ECO:0000256" key="7">
    <source>
        <dbReference type="ARBA" id="ARBA00023157"/>
    </source>
</evidence>
<evidence type="ECO:0000256" key="3">
    <source>
        <dbReference type="ARBA" id="ARBA00010031"/>
    </source>
</evidence>
<reference evidence="11" key="1">
    <citation type="journal article" date="2020" name="Stud. Mycol.">
        <title>101 Dothideomycetes genomes: a test case for predicting lifestyles and emergence of pathogens.</title>
        <authorList>
            <person name="Haridas S."/>
            <person name="Albert R."/>
            <person name="Binder M."/>
            <person name="Bloem J."/>
            <person name="Labutti K."/>
            <person name="Salamov A."/>
            <person name="Andreopoulos B."/>
            <person name="Baker S."/>
            <person name="Barry K."/>
            <person name="Bills G."/>
            <person name="Bluhm B."/>
            <person name="Cannon C."/>
            <person name="Castanera R."/>
            <person name="Culley D."/>
            <person name="Daum C."/>
            <person name="Ezra D."/>
            <person name="Gonzalez J."/>
            <person name="Henrissat B."/>
            <person name="Kuo A."/>
            <person name="Liang C."/>
            <person name="Lipzen A."/>
            <person name="Lutzoni F."/>
            <person name="Magnuson J."/>
            <person name="Mondo S."/>
            <person name="Nolan M."/>
            <person name="Ohm R."/>
            <person name="Pangilinan J."/>
            <person name="Park H.-J."/>
            <person name="Ramirez L."/>
            <person name="Alfaro M."/>
            <person name="Sun H."/>
            <person name="Tritt A."/>
            <person name="Yoshinaga Y."/>
            <person name="Zwiers L.-H."/>
            <person name="Turgeon B."/>
            <person name="Goodwin S."/>
            <person name="Spatafora J."/>
            <person name="Crous P."/>
            <person name="Grigoriev I."/>
        </authorList>
    </citation>
    <scope>NUCLEOTIDE SEQUENCE</scope>
    <source>
        <strain evidence="11">CBS 122681</strain>
    </source>
</reference>
<dbReference type="AlphaFoldDB" id="A0A6A6SPL9"/>
<keyword evidence="8" id="KW-0449">Lipoprotein</keyword>
<keyword evidence="5" id="KW-0472">Membrane</keyword>
<accession>A0A6A6SPL9</accession>
<evidence type="ECO:0000313" key="12">
    <source>
        <dbReference type="Proteomes" id="UP000799324"/>
    </source>
</evidence>
<comment type="similarity">
    <text evidence="3">Belongs to the RBT5 family.</text>
</comment>
<dbReference type="Proteomes" id="UP000799324">
    <property type="component" value="Unassembled WGS sequence"/>
</dbReference>